<proteinExistence type="predicted"/>
<gene>
    <name evidence="3" type="ORF">HJC23_004246</name>
</gene>
<dbReference type="InterPro" id="IPR001739">
    <property type="entry name" value="Methyl_CpG_DNA-bd"/>
</dbReference>
<feature type="region of interest" description="Disordered" evidence="1">
    <location>
        <begin position="226"/>
        <end position="252"/>
    </location>
</feature>
<dbReference type="AlphaFoldDB" id="A0ABD3Q7I8"/>
<dbReference type="PROSITE" id="PS50982">
    <property type="entry name" value="MBD"/>
    <property type="match status" value="1"/>
</dbReference>
<reference evidence="3 4" key="1">
    <citation type="journal article" date="2020" name="G3 (Bethesda)">
        <title>Improved Reference Genome for Cyclotella cryptica CCMP332, a Model for Cell Wall Morphogenesis, Salinity Adaptation, and Lipid Production in Diatoms (Bacillariophyta).</title>
        <authorList>
            <person name="Roberts W.R."/>
            <person name="Downey K.M."/>
            <person name="Ruck E.C."/>
            <person name="Traller J.C."/>
            <person name="Alverson A.J."/>
        </authorList>
    </citation>
    <scope>NUCLEOTIDE SEQUENCE [LARGE SCALE GENOMIC DNA]</scope>
    <source>
        <strain evidence="3 4">CCMP332</strain>
    </source>
</reference>
<dbReference type="Gene3D" id="3.30.890.10">
    <property type="entry name" value="Methyl-cpg-binding Protein 2, Chain A"/>
    <property type="match status" value="1"/>
</dbReference>
<evidence type="ECO:0000256" key="1">
    <source>
        <dbReference type="SAM" id="MobiDB-lite"/>
    </source>
</evidence>
<dbReference type="Pfam" id="PF01429">
    <property type="entry name" value="MBD"/>
    <property type="match status" value="1"/>
</dbReference>
<evidence type="ECO:0000313" key="4">
    <source>
        <dbReference type="Proteomes" id="UP001516023"/>
    </source>
</evidence>
<keyword evidence="4" id="KW-1185">Reference proteome</keyword>
<dbReference type="Proteomes" id="UP001516023">
    <property type="component" value="Unassembled WGS sequence"/>
</dbReference>
<sequence>MPSLRRLSGSELKDPSHIPSMPTSVEDEAKRKRTYDDTRLNQSSLVETKRAKEGDDADVRDDRQCIEPTVTDEPMEEGKPEFSVVEVTRVACDSDRTFPVASASGGALEERTTCDKQILVELDDDRTDEAARQDRKVAEETTDIVDDCVSLEDEPVYPHDLHSMNHDILSHFSAVPFHHSTMKTLYSRINIGDCKFLIHPLKLPIIRQKRFIEIVRSRLKETRLKRSAHDNNRHTTSADCQVSTKASSSQNTRVIPNSLNTHLMPPQSNMNHQQLQYHNHASQQFVVSNSCNAVPVQQSFWNPINTAQRNPNQPTTTTPTVMHNPYYAQQNMMQMNSLSHQNNLTCVAGAPNGFPQAASFPFQYFPPSGFNNGNSYLNNLQQFQMMQMSQAMRNTTNSLPLSAPPVPPQTTASKPITLNESNMPAMAKLPVAFGFEVNTGDMAKSLQEAKAAAANWAQNGKNAMQAKGRTPKSSIPKPSMTPRKSPNMKPNISPRMSPKLVPTKIPTHDLPEGWTTKTFLRQGGNSAGSTDTYFYSPVNQIKFRSKKAVRIFSDILKEGEVDGDENKAFDLFKKRGHKV</sequence>
<evidence type="ECO:0000313" key="3">
    <source>
        <dbReference type="EMBL" id="KAL3796449.1"/>
    </source>
</evidence>
<name>A0ABD3Q7I8_9STRA</name>
<feature type="compositionally biased region" description="Polar residues" evidence="1">
    <location>
        <begin position="234"/>
        <end position="252"/>
    </location>
</feature>
<protein>
    <recommendedName>
        <fullName evidence="2">MBD domain-containing protein</fullName>
    </recommendedName>
</protein>
<feature type="region of interest" description="Disordered" evidence="1">
    <location>
        <begin position="1"/>
        <end position="63"/>
    </location>
</feature>
<dbReference type="InterPro" id="IPR016177">
    <property type="entry name" value="DNA-bd_dom_sf"/>
</dbReference>
<accession>A0ABD3Q7I8</accession>
<feature type="region of interest" description="Disordered" evidence="1">
    <location>
        <begin position="461"/>
        <end position="499"/>
    </location>
</feature>
<dbReference type="EMBL" id="JABMIG020000063">
    <property type="protein sequence ID" value="KAL3796449.1"/>
    <property type="molecule type" value="Genomic_DNA"/>
</dbReference>
<dbReference type="SUPFAM" id="SSF54171">
    <property type="entry name" value="DNA-binding domain"/>
    <property type="match status" value="1"/>
</dbReference>
<feature type="compositionally biased region" description="Basic and acidic residues" evidence="1">
    <location>
        <begin position="27"/>
        <end position="39"/>
    </location>
</feature>
<feature type="domain" description="MBD" evidence="2">
    <location>
        <begin position="500"/>
        <end position="576"/>
    </location>
</feature>
<evidence type="ECO:0000259" key="2">
    <source>
        <dbReference type="PROSITE" id="PS50982"/>
    </source>
</evidence>
<organism evidence="3 4">
    <name type="scientific">Cyclotella cryptica</name>
    <dbReference type="NCBI Taxonomy" id="29204"/>
    <lineage>
        <taxon>Eukaryota</taxon>
        <taxon>Sar</taxon>
        <taxon>Stramenopiles</taxon>
        <taxon>Ochrophyta</taxon>
        <taxon>Bacillariophyta</taxon>
        <taxon>Coscinodiscophyceae</taxon>
        <taxon>Thalassiosirophycidae</taxon>
        <taxon>Stephanodiscales</taxon>
        <taxon>Stephanodiscaceae</taxon>
        <taxon>Cyclotella</taxon>
    </lineage>
</organism>
<comment type="caution">
    <text evidence="3">The sequence shown here is derived from an EMBL/GenBank/DDBJ whole genome shotgun (WGS) entry which is preliminary data.</text>
</comment>